<reference evidence="2 3" key="1">
    <citation type="submission" date="2018-04" db="EMBL/GenBank/DDBJ databases">
        <title>Genomic Encyclopedia of Archaeal and Bacterial Type Strains, Phase II (KMG-II): from individual species to whole genera.</title>
        <authorList>
            <person name="Goeker M."/>
        </authorList>
    </citation>
    <scope>NUCLEOTIDE SEQUENCE [LARGE SCALE GENOMIC DNA]</scope>
    <source>
        <strain evidence="2 3">DSM 100162</strain>
    </source>
</reference>
<sequence>MKTAVAFFFFLLSLVSLAQGTALGTGGQVQGPAQQEPGVLFRLGFENGLVAQAKGDPSPLRVGDRPEAVEGVKGAAAFFKPGQVLQYAAAGNLDKNQGTIAVWVKLPAAGDAETTGPLTLFREEGPDSKGGNSLKIELYPGRFIRFSLKDPKDSYIYFHKINTWDRQEWHHLAFTWNVKKGAAMYVDGKPSSIGWMPQWTPRTHDTFFVGAANARGEQACQAALDELVIYDREFTAEEARRAYRQYRTFRADIAIQDPFVRVSEPGSVHVAVHNPGEESIHLTSIHYALSTEEGREVLQGQLQDQTIRGLGRERLHVPLTVAVPGTYTLTVTYQENRQQRQVRAPVQVAAAAAAPGAQSAQKTLIAQVDAVTQQPVGEAGGTTIVPSPLGTYREGGGRVRDRFALDFEVHDVGEPHVAVITYPDDRPRTMEVMLQDFGNTIDFQVHTGVFTGEEYPLSHKMLEHRVVFWPRSKRQAFIFMTAENGYPAAVQQVKVYRLHDFAVASTTGRFQGSVPARSTGLYYEDPVLFHNFGTGRDLAGFTKAADRMIQYMQSFGQTEVEYPLAWYAGPLYGTSVELFEPDIDGAQGGQRPHPGGYPAYLLQRLGEHNMKFTAGLHIHTLPSLDNYALADTARLHQGEETVININKDGKLWYGYWHGADPNYNAADPRVMASVNAIVQEITERYGKAPAFEGISLVMARPKLFTFGSLASGYNDSNLQRFQQETGFRIPVYTPGDPERFAQSYAWLMETPAAKKAWIDWRCKVLYEHYAGMARQMAAIRSDLKLKLNVFVHLTHNERLADYLAQPPVEVMREMGIDPALYKEHPNIVFNYTSVPADLRWKRSHYPPARHEVNRTVMTAPEVVAALAEQEQVRMTIHDRYWEDPVGSEQPLEGLKALGVREMVWRASTFNGARFHSLEPYMFALHHLDAVSMVKGGYVVGTFGMEQELARFSQSLQALPAVRFEEVEAVSDPVRIRQQVVDGKVYFYVLNTLPEPVAIKVRLREAGALQEPTSGRLLKKSRKQGLKLEPYELQVFTSASTSQRVEGGDVKLSKAWINTLQERYERLWQAARKEGAEKYAPYLDLARRAWEAGQYSRLYFMLQESWAREVLGTEAGAVSVLGRQD</sequence>
<dbReference type="AlphaFoldDB" id="A0A2T5Y397"/>
<dbReference type="SUPFAM" id="SSF49899">
    <property type="entry name" value="Concanavalin A-like lectins/glucanases"/>
    <property type="match status" value="1"/>
</dbReference>
<accession>A0A2T5Y397</accession>
<dbReference type="GO" id="GO:0004553">
    <property type="term" value="F:hydrolase activity, hydrolyzing O-glycosyl compounds"/>
    <property type="evidence" value="ECO:0007669"/>
    <property type="project" value="UniProtKB-ARBA"/>
</dbReference>
<keyword evidence="1" id="KW-0732">Signal</keyword>
<evidence type="ECO:0000313" key="3">
    <source>
        <dbReference type="Proteomes" id="UP000244225"/>
    </source>
</evidence>
<gene>
    <name evidence="2" type="ORF">C8N40_11710</name>
</gene>
<dbReference type="Gene3D" id="2.60.120.200">
    <property type="match status" value="1"/>
</dbReference>
<comment type="caution">
    <text evidence="2">The sequence shown here is derived from an EMBL/GenBank/DDBJ whole genome shotgun (WGS) entry which is preliminary data.</text>
</comment>
<dbReference type="InterPro" id="IPR013320">
    <property type="entry name" value="ConA-like_dom_sf"/>
</dbReference>
<dbReference type="OrthoDB" id="843469at2"/>
<dbReference type="SUPFAM" id="SSF117070">
    <property type="entry name" value="LEA14-like"/>
    <property type="match status" value="1"/>
</dbReference>
<keyword evidence="2" id="KW-0430">Lectin</keyword>
<dbReference type="Gene3D" id="3.20.20.80">
    <property type="entry name" value="Glycosidases"/>
    <property type="match status" value="1"/>
</dbReference>
<organism evidence="2 3">
    <name type="scientific">Pontibacter mucosus</name>
    <dbReference type="NCBI Taxonomy" id="1649266"/>
    <lineage>
        <taxon>Bacteria</taxon>
        <taxon>Pseudomonadati</taxon>
        <taxon>Bacteroidota</taxon>
        <taxon>Cytophagia</taxon>
        <taxon>Cytophagales</taxon>
        <taxon>Hymenobacteraceae</taxon>
        <taxon>Pontibacter</taxon>
    </lineage>
</organism>
<evidence type="ECO:0000313" key="2">
    <source>
        <dbReference type="EMBL" id="PTX10509.1"/>
    </source>
</evidence>
<dbReference type="Pfam" id="PF13385">
    <property type="entry name" value="Laminin_G_3"/>
    <property type="match status" value="1"/>
</dbReference>
<feature type="chain" id="PRO_5015741660" evidence="1">
    <location>
        <begin position="19"/>
        <end position="1124"/>
    </location>
</feature>
<keyword evidence="3" id="KW-1185">Reference proteome</keyword>
<feature type="signal peptide" evidence="1">
    <location>
        <begin position="1"/>
        <end position="18"/>
    </location>
</feature>
<protein>
    <submittedName>
        <fullName evidence="2">Concanavalin A-like lectin/glucanase superfamily protein</fullName>
    </submittedName>
</protein>
<dbReference type="RefSeq" id="WP_108213976.1">
    <property type="nucleotide sequence ID" value="NZ_QBKI01000017.1"/>
</dbReference>
<proteinExistence type="predicted"/>
<name>A0A2T5Y397_9BACT</name>
<dbReference type="GO" id="GO:0030246">
    <property type="term" value="F:carbohydrate binding"/>
    <property type="evidence" value="ECO:0007669"/>
    <property type="project" value="UniProtKB-KW"/>
</dbReference>
<dbReference type="EMBL" id="QBKI01000017">
    <property type="protein sequence ID" value="PTX10509.1"/>
    <property type="molecule type" value="Genomic_DNA"/>
</dbReference>
<dbReference type="GO" id="GO:0005975">
    <property type="term" value="P:carbohydrate metabolic process"/>
    <property type="evidence" value="ECO:0007669"/>
    <property type="project" value="UniProtKB-ARBA"/>
</dbReference>
<evidence type="ECO:0000256" key="1">
    <source>
        <dbReference type="SAM" id="SignalP"/>
    </source>
</evidence>
<dbReference type="Proteomes" id="UP000244225">
    <property type="component" value="Unassembled WGS sequence"/>
</dbReference>